<name>A0A1E4S126_CYBJN</name>
<evidence type="ECO:0000256" key="1">
    <source>
        <dbReference type="ARBA" id="ARBA00004604"/>
    </source>
</evidence>
<dbReference type="InterPro" id="IPR015943">
    <property type="entry name" value="WD40/YVTN_repeat-like_dom_sf"/>
</dbReference>
<dbReference type="InterPro" id="IPR045161">
    <property type="entry name" value="Utp18"/>
</dbReference>
<evidence type="ECO:0000256" key="4">
    <source>
        <dbReference type="ARBA" id="ARBA00022737"/>
    </source>
</evidence>
<keyword evidence="2" id="KW-0698">rRNA processing</keyword>
<proteinExistence type="inferred from homology"/>
<dbReference type="PROSITE" id="PS50082">
    <property type="entry name" value="WD_REPEATS_2"/>
    <property type="match status" value="2"/>
</dbReference>
<gene>
    <name evidence="9" type="ORF">CYBJADRAFT_167782</name>
</gene>
<evidence type="ECO:0000256" key="6">
    <source>
        <dbReference type="ARBA" id="ARBA00025767"/>
    </source>
</evidence>
<keyword evidence="5" id="KW-0539">Nucleus</keyword>
<accession>A0A1E4S126</accession>
<protein>
    <submittedName>
        <fullName evidence="9">WD40 repeat-like protein</fullName>
    </submittedName>
</protein>
<dbReference type="GO" id="GO:0006364">
    <property type="term" value="P:rRNA processing"/>
    <property type="evidence" value="ECO:0007669"/>
    <property type="project" value="UniProtKB-KW"/>
</dbReference>
<dbReference type="Gene3D" id="2.130.10.10">
    <property type="entry name" value="YVTN repeat-like/Quinoprotein amine dehydrogenase"/>
    <property type="match status" value="1"/>
</dbReference>
<dbReference type="PANTHER" id="PTHR18359">
    <property type="entry name" value="WD-REPEAT PROTEIN-RELATED"/>
    <property type="match status" value="1"/>
</dbReference>
<feature type="compositionally biased region" description="Acidic residues" evidence="8">
    <location>
        <begin position="44"/>
        <end position="70"/>
    </location>
</feature>
<evidence type="ECO:0000256" key="7">
    <source>
        <dbReference type="PROSITE-ProRule" id="PRU00221"/>
    </source>
</evidence>
<organism evidence="9 10">
    <name type="scientific">Cyberlindnera jadinii (strain ATCC 18201 / CBS 1600 / BCRC 20928 / JCM 3617 / NBRC 0987 / NRRL Y-1542)</name>
    <name type="common">Torula yeast</name>
    <name type="synonym">Candida utilis</name>
    <dbReference type="NCBI Taxonomy" id="983966"/>
    <lineage>
        <taxon>Eukaryota</taxon>
        <taxon>Fungi</taxon>
        <taxon>Dikarya</taxon>
        <taxon>Ascomycota</taxon>
        <taxon>Saccharomycotina</taxon>
        <taxon>Saccharomycetes</taxon>
        <taxon>Phaffomycetales</taxon>
        <taxon>Phaffomycetaceae</taxon>
        <taxon>Cyberlindnera</taxon>
    </lineage>
</organism>
<feature type="region of interest" description="Disordered" evidence="8">
    <location>
        <begin position="44"/>
        <end position="117"/>
    </location>
</feature>
<feature type="region of interest" description="Disordered" evidence="8">
    <location>
        <begin position="158"/>
        <end position="189"/>
    </location>
</feature>
<dbReference type="SMART" id="SM00320">
    <property type="entry name" value="WD40"/>
    <property type="match status" value="6"/>
</dbReference>
<dbReference type="InterPro" id="IPR036322">
    <property type="entry name" value="WD40_repeat_dom_sf"/>
</dbReference>
<feature type="repeat" description="WD" evidence="7">
    <location>
        <begin position="229"/>
        <end position="270"/>
    </location>
</feature>
<evidence type="ECO:0000313" key="10">
    <source>
        <dbReference type="Proteomes" id="UP000094389"/>
    </source>
</evidence>
<keyword evidence="4" id="KW-0677">Repeat</keyword>
<evidence type="ECO:0000256" key="8">
    <source>
        <dbReference type="SAM" id="MobiDB-lite"/>
    </source>
</evidence>
<dbReference type="AlphaFoldDB" id="A0A1E4S126"/>
<dbReference type="GO" id="GO:0034388">
    <property type="term" value="C:Pwp2p-containing subcomplex of 90S preribosome"/>
    <property type="evidence" value="ECO:0007669"/>
    <property type="project" value="TreeGrafter"/>
</dbReference>
<keyword evidence="3 7" id="KW-0853">WD repeat</keyword>
<dbReference type="Proteomes" id="UP000094389">
    <property type="component" value="Unassembled WGS sequence"/>
</dbReference>
<comment type="subcellular location">
    <subcellularLocation>
        <location evidence="1">Nucleus</location>
        <location evidence="1">Nucleolus</location>
    </subcellularLocation>
</comment>
<reference evidence="9 10" key="1">
    <citation type="journal article" date="2016" name="Proc. Natl. Acad. Sci. U.S.A.">
        <title>Comparative genomics of biotechnologically important yeasts.</title>
        <authorList>
            <person name="Riley R."/>
            <person name="Haridas S."/>
            <person name="Wolfe K.H."/>
            <person name="Lopes M.R."/>
            <person name="Hittinger C.T."/>
            <person name="Goeker M."/>
            <person name="Salamov A.A."/>
            <person name="Wisecaver J.H."/>
            <person name="Long T.M."/>
            <person name="Calvey C.H."/>
            <person name="Aerts A.L."/>
            <person name="Barry K.W."/>
            <person name="Choi C."/>
            <person name="Clum A."/>
            <person name="Coughlan A.Y."/>
            <person name="Deshpande S."/>
            <person name="Douglass A.P."/>
            <person name="Hanson S.J."/>
            <person name="Klenk H.-P."/>
            <person name="LaButti K.M."/>
            <person name="Lapidus A."/>
            <person name="Lindquist E.A."/>
            <person name="Lipzen A.M."/>
            <person name="Meier-Kolthoff J.P."/>
            <person name="Ohm R.A."/>
            <person name="Otillar R.P."/>
            <person name="Pangilinan J.L."/>
            <person name="Peng Y."/>
            <person name="Rokas A."/>
            <person name="Rosa C.A."/>
            <person name="Scheuner C."/>
            <person name="Sibirny A.A."/>
            <person name="Slot J.C."/>
            <person name="Stielow J.B."/>
            <person name="Sun H."/>
            <person name="Kurtzman C.P."/>
            <person name="Blackwell M."/>
            <person name="Grigoriev I.V."/>
            <person name="Jeffries T.W."/>
        </authorList>
    </citation>
    <scope>NUCLEOTIDE SEQUENCE [LARGE SCALE GENOMIC DNA]</scope>
    <source>
        <strain evidence="10">ATCC 18201 / CBS 1600 / BCRC 20928 / JCM 3617 / NBRC 0987 / NRRL Y-1542</strain>
    </source>
</reference>
<evidence type="ECO:0000256" key="2">
    <source>
        <dbReference type="ARBA" id="ARBA00022552"/>
    </source>
</evidence>
<dbReference type="SUPFAM" id="SSF50978">
    <property type="entry name" value="WD40 repeat-like"/>
    <property type="match status" value="1"/>
</dbReference>
<dbReference type="GO" id="GO:0032040">
    <property type="term" value="C:small-subunit processome"/>
    <property type="evidence" value="ECO:0007669"/>
    <property type="project" value="TreeGrafter"/>
</dbReference>
<evidence type="ECO:0000256" key="5">
    <source>
        <dbReference type="ARBA" id="ARBA00023242"/>
    </source>
</evidence>
<dbReference type="OrthoDB" id="1935146at2759"/>
<feature type="compositionally biased region" description="Acidic residues" evidence="8">
    <location>
        <begin position="164"/>
        <end position="189"/>
    </location>
</feature>
<dbReference type="OMA" id="KIRMWEI"/>
<dbReference type="Pfam" id="PF00400">
    <property type="entry name" value="WD40"/>
    <property type="match status" value="2"/>
</dbReference>
<evidence type="ECO:0000313" key="9">
    <source>
        <dbReference type="EMBL" id="ODV73183.1"/>
    </source>
</evidence>
<dbReference type="STRING" id="983966.A0A1E4S126"/>
<dbReference type="EMBL" id="KV453931">
    <property type="protein sequence ID" value="ODV73183.1"/>
    <property type="molecule type" value="Genomic_DNA"/>
</dbReference>
<dbReference type="InterPro" id="IPR001680">
    <property type="entry name" value="WD40_rpt"/>
</dbReference>
<comment type="similarity">
    <text evidence="6">Belongs to the WD repeat UTP18 family.</text>
</comment>
<dbReference type="GeneID" id="30989468"/>
<sequence>MSAEIATKEEITAPPKDQEELELEKLVFGDVEGFESALKSIETLYDDESGDDEVSSGASDEEANELEGINDDQLFFVDEGDDDEKMDVDGGDGESHEESDEEESDDSDAWVDEEDNQVSISLLQSDKLKKLRKKETDTSISGRKYILRLRSQFEKIYPRPQWADTEDSEEEEDEELDDAEEEGSDDTIEGDVRALAKILQKTTKITANTSRLIPQTKLDIVRVRDVNHSHASHSAIQTMSFHPTHPLLLTGGYDRTVRLYHVDGKQNPVVSTIHLRNTPIQTAQFSPDPNSSKVFAGGRRRYMYSWDLVTGSVEKISRLYGHESTQRSFENFKVSPGGSYIALQGNSGWINILSSRTSQWLQGFKIEGTIVDFDWSGDENVVFGINSVGDVWEFSMEKGKVQRRWKDETGVGITKIRVGGKNSRWCAIGSQSGIVTVYDRLSSSTKPIGTLEQLVTSISSLEFNHDGQILCIASRGKKDSLRLVHLPSCKVFQNWPNSGTPLGKVTSVKFSPNSEMLAIGNEAGKARLWRLNHY</sequence>
<dbReference type="PANTHER" id="PTHR18359:SF0">
    <property type="entry name" value="U3 SMALL NUCLEOLAR RNA-ASSOCIATED PROTEIN 18 HOMOLOG"/>
    <property type="match status" value="1"/>
</dbReference>
<dbReference type="RefSeq" id="XP_020070222.1">
    <property type="nucleotide sequence ID" value="XM_020215072.1"/>
</dbReference>
<dbReference type="FunFam" id="2.130.10.10:FF:000660">
    <property type="entry name" value="U3 snoRNP protein"/>
    <property type="match status" value="1"/>
</dbReference>
<keyword evidence="10" id="KW-1185">Reference proteome</keyword>
<feature type="repeat" description="WD" evidence="7">
    <location>
        <begin position="505"/>
        <end position="534"/>
    </location>
</feature>
<feature type="compositionally biased region" description="Acidic residues" evidence="8">
    <location>
        <begin position="78"/>
        <end position="116"/>
    </location>
</feature>
<dbReference type="PROSITE" id="PS50294">
    <property type="entry name" value="WD_REPEATS_REGION"/>
    <property type="match status" value="1"/>
</dbReference>
<evidence type="ECO:0000256" key="3">
    <source>
        <dbReference type="ARBA" id="ARBA00022574"/>
    </source>
</evidence>